<gene>
    <name evidence="2" type="ORF">LKD32_04985</name>
</gene>
<keyword evidence="1" id="KW-0472">Membrane</keyword>
<keyword evidence="3" id="KW-1185">Reference proteome</keyword>
<feature type="transmembrane region" description="Helical" evidence="1">
    <location>
        <begin position="20"/>
        <end position="46"/>
    </location>
</feature>
<accession>A0AAE3ARY2</accession>
<evidence type="ECO:0000256" key="1">
    <source>
        <dbReference type="SAM" id="Phobius"/>
    </source>
</evidence>
<dbReference type="Proteomes" id="UP001198962">
    <property type="component" value="Unassembled WGS sequence"/>
</dbReference>
<dbReference type="AlphaFoldDB" id="A0AAE3ARY2"/>
<dbReference type="RefSeq" id="WP_308450932.1">
    <property type="nucleotide sequence ID" value="NZ_JAJEPU010000010.1"/>
</dbReference>
<feature type="transmembrane region" description="Helical" evidence="1">
    <location>
        <begin position="58"/>
        <end position="79"/>
    </location>
</feature>
<evidence type="ECO:0000313" key="3">
    <source>
        <dbReference type="Proteomes" id="UP001198962"/>
    </source>
</evidence>
<protein>
    <submittedName>
        <fullName evidence="2">Uncharacterized protein</fullName>
    </submittedName>
</protein>
<organism evidence="2 3">
    <name type="scientific">Brotaphodocola catenula</name>
    <dbReference type="NCBI Taxonomy" id="2885361"/>
    <lineage>
        <taxon>Bacteria</taxon>
        <taxon>Bacillati</taxon>
        <taxon>Bacillota</taxon>
        <taxon>Clostridia</taxon>
        <taxon>Lachnospirales</taxon>
        <taxon>Lachnospiraceae</taxon>
        <taxon>Brotaphodocola</taxon>
    </lineage>
</organism>
<keyword evidence="1" id="KW-1133">Transmembrane helix</keyword>
<evidence type="ECO:0000313" key="2">
    <source>
        <dbReference type="EMBL" id="MCC2164247.1"/>
    </source>
</evidence>
<dbReference type="EMBL" id="JAJEPU010000010">
    <property type="protein sequence ID" value="MCC2164247.1"/>
    <property type="molecule type" value="Genomic_DNA"/>
</dbReference>
<keyword evidence="1" id="KW-0812">Transmembrane</keyword>
<proteinExistence type="predicted"/>
<comment type="caution">
    <text evidence="2">The sequence shown here is derived from an EMBL/GenBank/DDBJ whole genome shotgun (WGS) entry which is preliminary data.</text>
</comment>
<reference evidence="2" key="1">
    <citation type="submission" date="2021-10" db="EMBL/GenBank/DDBJ databases">
        <title>Anaerobic single-cell dispensing facilitates the cultivation of human gut bacteria.</title>
        <authorList>
            <person name="Afrizal A."/>
        </authorList>
    </citation>
    <scope>NUCLEOTIDE SEQUENCE</scope>
    <source>
        <strain evidence="2">CLA-AA-H274</strain>
    </source>
</reference>
<sequence length="81" mass="9533">MRRIKEILFSENGMKIVNTLFFLSAIFYRSGLIFIAYFAWIVYLSFCVKQVESKGSKVIYFIFMGIASIMIIMNFYFLLQG</sequence>
<name>A0AAE3ARY2_9FIRM</name>